<dbReference type="InterPro" id="IPR014807">
    <property type="entry name" value="Coa1"/>
</dbReference>
<dbReference type="Pfam" id="PF08695">
    <property type="entry name" value="Coa1"/>
    <property type="match status" value="1"/>
</dbReference>
<dbReference type="AlphaFoldDB" id="A0A9P6EPR5"/>
<organism evidence="2 3">
    <name type="scientific">Crepidotus variabilis</name>
    <dbReference type="NCBI Taxonomy" id="179855"/>
    <lineage>
        <taxon>Eukaryota</taxon>
        <taxon>Fungi</taxon>
        <taxon>Dikarya</taxon>
        <taxon>Basidiomycota</taxon>
        <taxon>Agaricomycotina</taxon>
        <taxon>Agaricomycetes</taxon>
        <taxon>Agaricomycetidae</taxon>
        <taxon>Agaricales</taxon>
        <taxon>Agaricineae</taxon>
        <taxon>Crepidotaceae</taxon>
        <taxon>Crepidotus</taxon>
    </lineage>
</organism>
<evidence type="ECO:0000313" key="2">
    <source>
        <dbReference type="EMBL" id="KAF9532829.1"/>
    </source>
</evidence>
<proteinExistence type="predicted"/>
<dbReference type="PANTHER" id="PTHR28523:SF1">
    <property type="entry name" value="CYTOCHROME C OXIDASE ASSEMBLY FACTOR 1"/>
    <property type="match status" value="1"/>
</dbReference>
<dbReference type="Proteomes" id="UP000807306">
    <property type="component" value="Unassembled WGS sequence"/>
</dbReference>
<name>A0A9P6EPR5_9AGAR</name>
<dbReference type="EMBL" id="MU157830">
    <property type="protein sequence ID" value="KAF9532829.1"/>
    <property type="molecule type" value="Genomic_DNA"/>
</dbReference>
<evidence type="ECO:0000313" key="3">
    <source>
        <dbReference type="Proteomes" id="UP000807306"/>
    </source>
</evidence>
<reference evidence="2" key="1">
    <citation type="submission" date="2020-11" db="EMBL/GenBank/DDBJ databases">
        <authorList>
            <consortium name="DOE Joint Genome Institute"/>
            <person name="Ahrendt S."/>
            <person name="Riley R."/>
            <person name="Andreopoulos W."/>
            <person name="Labutti K."/>
            <person name="Pangilinan J."/>
            <person name="Ruiz-Duenas F.J."/>
            <person name="Barrasa J.M."/>
            <person name="Sanchez-Garcia M."/>
            <person name="Camarero S."/>
            <person name="Miyauchi S."/>
            <person name="Serrano A."/>
            <person name="Linde D."/>
            <person name="Babiker R."/>
            <person name="Drula E."/>
            <person name="Ayuso-Fernandez I."/>
            <person name="Pacheco R."/>
            <person name="Padilla G."/>
            <person name="Ferreira P."/>
            <person name="Barriuso J."/>
            <person name="Kellner H."/>
            <person name="Castanera R."/>
            <person name="Alfaro M."/>
            <person name="Ramirez L."/>
            <person name="Pisabarro A.G."/>
            <person name="Kuo A."/>
            <person name="Tritt A."/>
            <person name="Lipzen A."/>
            <person name="He G."/>
            <person name="Yan M."/>
            <person name="Ng V."/>
            <person name="Cullen D."/>
            <person name="Martin F."/>
            <person name="Rosso M.-N."/>
            <person name="Henrissat B."/>
            <person name="Hibbett D."/>
            <person name="Martinez A.T."/>
            <person name="Grigoriev I.V."/>
        </authorList>
    </citation>
    <scope>NUCLEOTIDE SEQUENCE</scope>
    <source>
        <strain evidence="2">CBS 506.95</strain>
    </source>
</reference>
<evidence type="ECO:0000256" key="1">
    <source>
        <dbReference type="SAM" id="MobiDB-lite"/>
    </source>
</evidence>
<dbReference type="OrthoDB" id="2100652at2759"/>
<gene>
    <name evidence="2" type="ORF">CPB83DRAFT_846444</name>
</gene>
<dbReference type="PANTHER" id="PTHR28523">
    <property type="entry name" value="CYTOCHROME C OXIDASE ASSEMBLY FACTOR 1"/>
    <property type="match status" value="1"/>
</dbReference>
<dbReference type="GO" id="GO:0005743">
    <property type="term" value="C:mitochondrial inner membrane"/>
    <property type="evidence" value="ECO:0007669"/>
    <property type="project" value="TreeGrafter"/>
</dbReference>
<dbReference type="GO" id="GO:0033617">
    <property type="term" value="P:mitochondrial respiratory chain complex IV assembly"/>
    <property type="evidence" value="ECO:0007669"/>
    <property type="project" value="InterPro"/>
</dbReference>
<comment type="caution">
    <text evidence="2">The sequence shown here is derived from an EMBL/GenBank/DDBJ whole genome shotgun (WGS) entry which is preliminary data.</text>
</comment>
<sequence>MSLLPLRRFNISTLALKQRCAFRNYATELPRPPPSTAPPSETFSEASRPRPYYAKHPPFRDLPREKPKWPIGVGAVLLGVAGWSLFMTFATNQEQLSSSVFRSVVRAVKVDSELREKLGDAIRPQPEWYMNGDPHVKGHISQLQGNIDISFRIRGSKGSGTLYFTSIRKEKGVPFTVLRFRVICDDGTVINISDSAPSVQ</sequence>
<feature type="region of interest" description="Disordered" evidence="1">
    <location>
        <begin position="27"/>
        <end position="59"/>
    </location>
</feature>
<keyword evidence="3" id="KW-1185">Reference proteome</keyword>
<accession>A0A9P6EPR5</accession>
<protein>
    <submittedName>
        <fullName evidence="2">Cytochrome oxidase complex assembly protein 1-domain-containing protein</fullName>
    </submittedName>
</protein>
<dbReference type="InterPro" id="IPR042432">
    <property type="entry name" value="Coa1_fungi"/>
</dbReference>